<accession>A0A0R2LFG4</accession>
<dbReference type="GO" id="GO:0004329">
    <property type="term" value="F:formate-tetrahydrofolate ligase activity"/>
    <property type="evidence" value="ECO:0007669"/>
    <property type="project" value="UniProtKB-UniRule"/>
</dbReference>
<dbReference type="UniPathway" id="UPA00193"/>
<dbReference type="InterPro" id="IPR020628">
    <property type="entry name" value="Formate_THF_ligase_CS"/>
</dbReference>
<evidence type="ECO:0000256" key="1">
    <source>
        <dbReference type="ARBA" id="ARBA00004777"/>
    </source>
</evidence>
<dbReference type="EMBL" id="JQCF01000002">
    <property type="protein sequence ID" value="KRO00558.1"/>
    <property type="molecule type" value="Genomic_DNA"/>
</dbReference>
<evidence type="ECO:0000256" key="7">
    <source>
        <dbReference type="ARBA" id="ARBA00061363"/>
    </source>
</evidence>
<keyword evidence="2 8" id="KW-0554">One-carbon metabolism</keyword>
<comment type="catalytic activity">
    <reaction evidence="6 8">
        <text>(6S)-5,6,7,8-tetrahydrofolate + formate + ATP = (6R)-10-formyltetrahydrofolate + ADP + phosphate</text>
        <dbReference type="Rhea" id="RHEA:20221"/>
        <dbReference type="ChEBI" id="CHEBI:15740"/>
        <dbReference type="ChEBI" id="CHEBI:30616"/>
        <dbReference type="ChEBI" id="CHEBI:43474"/>
        <dbReference type="ChEBI" id="CHEBI:57453"/>
        <dbReference type="ChEBI" id="CHEBI:195366"/>
        <dbReference type="ChEBI" id="CHEBI:456216"/>
        <dbReference type="EC" id="6.3.4.3"/>
    </reaction>
</comment>
<comment type="similarity">
    <text evidence="7 8">Belongs to the formate--tetrahydrofolate ligase family.</text>
</comment>
<keyword evidence="10" id="KW-1185">Reference proteome</keyword>
<dbReference type="PROSITE" id="PS00722">
    <property type="entry name" value="FTHFS_2"/>
    <property type="match status" value="1"/>
</dbReference>
<sequence length="564" mass="61102">MKAMSFPSDIEIAQINEHDNMKNINEIANKIGLTPDDIEPYGHYKAKFSGRSITKTMDENDDGKLILVTSINPTPAGEGKSTVAIGLADSLQSLGKKTVLALREPSLGPVMGMKGGATGGGFAQVVPMEDINLHFTGDMHALTSAINTLAALIDNHIHQGNALNIDTRRIVWKRALDINDRALRNIVIGLGGPFNSVPREEHFEITVASELMAVLCLAQDIDDLKERISSILIAYTYDKKPIFVRDLHVEGAITVLLKDALKPNLVQTLENTPAIIHGGPFANIAHGCNSILATKLAMKLGDYAVTEAGFGADLGGEKFLDIVTPKLNHAPNAIVIVATVRALKYNGGQILADIQNEDLNALNLGFKNLKRHIHNMRYYHIPVVVAINKFATDTNNEIKLLTNLCDEVGVDVQLAEIHHNGSKGGQALAKAVIKATEKEANYTRLYEDEETTEAKIATIASEIYGANNVEYSKKARNQLKLLKDNAWDDLPVCIAKTQYSLSDDSKRLGSPRDFTLHVTDIVPKLGAGFVVVLTGNVMTMPGLPKKPAALGMDVDNEGTIGGLF</sequence>
<dbReference type="Gene3D" id="3.10.410.10">
    <property type="entry name" value="Formyltetrahydrofolate synthetase, domain 3"/>
    <property type="match status" value="1"/>
</dbReference>
<proteinExistence type="inferred from homology"/>
<name>A0A0R2LFG4_9LACO</name>
<reference evidence="9 10" key="1">
    <citation type="journal article" date="2015" name="Genome Announc.">
        <title>Expanding the biotechnology potential of lactobacilli through comparative genomics of 213 strains and associated genera.</title>
        <authorList>
            <person name="Sun Z."/>
            <person name="Harris H.M."/>
            <person name="McCann A."/>
            <person name="Guo C."/>
            <person name="Argimon S."/>
            <person name="Zhang W."/>
            <person name="Yang X."/>
            <person name="Jeffery I.B."/>
            <person name="Cooney J.C."/>
            <person name="Kagawa T.F."/>
            <person name="Liu W."/>
            <person name="Song Y."/>
            <person name="Salvetti E."/>
            <person name="Wrobel A."/>
            <person name="Rasinkangas P."/>
            <person name="Parkhill J."/>
            <person name="Rea M.C."/>
            <person name="O'Sullivan O."/>
            <person name="Ritari J."/>
            <person name="Douillard F.P."/>
            <person name="Paul Ross R."/>
            <person name="Yang R."/>
            <person name="Briner A.E."/>
            <person name="Felis G.E."/>
            <person name="de Vos W.M."/>
            <person name="Barrangou R."/>
            <person name="Klaenhammer T.R."/>
            <person name="Caufield P.W."/>
            <person name="Cui Y."/>
            <person name="Zhang H."/>
            <person name="O'Toole P.W."/>
        </authorList>
    </citation>
    <scope>NUCLEOTIDE SEQUENCE [LARGE SCALE GENOMIC DNA]</scope>
    <source>
        <strain evidence="9 10">DSM 24716</strain>
    </source>
</reference>
<evidence type="ECO:0000256" key="8">
    <source>
        <dbReference type="HAMAP-Rule" id="MF_01543"/>
    </source>
</evidence>
<evidence type="ECO:0000313" key="10">
    <source>
        <dbReference type="Proteomes" id="UP000051006"/>
    </source>
</evidence>
<dbReference type="STRING" id="993692.IV57_GL000994"/>
<gene>
    <name evidence="8" type="primary">fhs</name>
    <name evidence="9" type="ORF">IV57_GL000994</name>
</gene>
<dbReference type="Proteomes" id="UP000051006">
    <property type="component" value="Unassembled WGS sequence"/>
</dbReference>
<dbReference type="PATRIC" id="fig|993692.3.peg.1008"/>
<dbReference type="CDD" id="cd00477">
    <property type="entry name" value="FTHFS"/>
    <property type="match status" value="1"/>
</dbReference>
<evidence type="ECO:0000256" key="4">
    <source>
        <dbReference type="ARBA" id="ARBA00022741"/>
    </source>
</evidence>
<organism evidence="9 10">
    <name type="scientific">Companilactobacillus kimchiensis</name>
    <dbReference type="NCBI Taxonomy" id="993692"/>
    <lineage>
        <taxon>Bacteria</taxon>
        <taxon>Bacillati</taxon>
        <taxon>Bacillota</taxon>
        <taxon>Bacilli</taxon>
        <taxon>Lactobacillales</taxon>
        <taxon>Lactobacillaceae</taxon>
        <taxon>Companilactobacillus</taxon>
    </lineage>
</organism>
<keyword evidence="5 8" id="KW-0067">ATP-binding</keyword>
<dbReference type="PROSITE" id="PS00721">
    <property type="entry name" value="FTHFS_1"/>
    <property type="match status" value="1"/>
</dbReference>
<dbReference type="HAMAP" id="MF_01543">
    <property type="entry name" value="FTHFS"/>
    <property type="match status" value="1"/>
</dbReference>
<dbReference type="EC" id="6.3.4.3" evidence="8"/>
<dbReference type="GO" id="GO:0035999">
    <property type="term" value="P:tetrahydrofolate interconversion"/>
    <property type="evidence" value="ECO:0007669"/>
    <property type="project" value="UniProtKB-UniRule"/>
</dbReference>
<dbReference type="InterPro" id="IPR000559">
    <property type="entry name" value="Formate_THF_ligase"/>
</dbReference>
<evidence type="ECO:0000256" key="6">
    <source>
        <dbReference type="ARBA" id="ARBA00049033"/>
    </source>
</evidence>
<comment type="caution">
    <text evidence="9">The sequence shown here is derived from an EMBL/GenBank/DDBJ whole genome shotgun (WGS) entry which is preliminary data.</text>
</comment>
<protein>
    <recommendedName>
        <fullName evidence="8">Formate--tetrahydrofolate ligase</fullName>
        <ecNumber evidence="8">6.3.4.3</ecNumber>
    </recommendedName>
    <alternativeName>
        <fullName evidence="8">Formyltetrahydrofolate synthetase</fullName>
        <shortName evidence="8">FHS</shortName>
        <shortName evidence="8">FTHFS</shortName>
    </alternativeName>
</protein>
<keyword evidence="4 8" id="KW-0547">Nucleotide-binding</keyword>
<dbReference type="FunFam" id="3.30.1510.10:FF:000001">
    <property type="entry name" value="Formate--tetrahydrofolate ligase"/>
    <property type="match status" value="1"/>
</dbReference>
<comment type="pathway">
    <text evidence="1 8">One-carbon metabolism; tetrahydrofolate interconversion.</text>
</comment>
<dbReference type="Gene3D" id="3.40.50.300">
    <property type="entry name" value="P-loop containing nucleotide triphosphate hydrolases"/>
    <property type="match status" value="1"/>
</dbReference>
<dbReference type="Gene3D" id="3.30.1510.10">
    <property type="entry name" value="Domain 2, N(10)-formyltetrahydrofolate synthetase"/>
    <property type="match status" value="1"/>
</dbReference>
<dbReference type="Pfam" id="PF01268">
    <property type="entry name" value="FTHFS"/>
    <property type="match status" value="1"/>
</dbReference>
<dbReference type="InterPro" id="IPR027417">
    <property type="entry name" value="P-loop_NTPase"/>
</dbReference>
<evidence type="ECO:0000256" key="5">
    <source>
        <dbReference type="ARBA" id="ARBA00022840"/>
    </source>
</evidence>
<keyword evidence="3 8" id="KW-0436">Ligase</keyword>
<dbReference type="FunFam" id="3.10.410.10:FF:000001">
    <property type="entry name" value="Putative formate--tetrahydrofolate ligase"/>
    <property type="match status" value="1"/>
</dbReference>
<dbReference type="NCBIfam" id="NF010030">
    <property type="entry name" value="PRK13505.1"/>
    <property type="match status" value="1"/>
</dbReference>
<feature type="binding site" evidence="8">
    <location>
        <begin position="74"/>
        <end position="81"/>
    </location>
    <ligand>
        <name>ATP</name>
        <dbReference type="ChEBI" id="CHEBI:30616"/>
    </ligand>
</feature>
<dbReference type="AlphaFoldDB" id="A0A0R2LFG4"/>
<dbReference type="GO" id="GO:0005524">
    <property type="term" value="F:ATP binding"/>
    <property type="evidence" value="ECO:0007669"/>
    <property type="project" value="UniProtKB-UniRule"/>
</dbReference>
<dbReference type="SUPFAM" id="SSF52540">
    <property type="entry name" value="P-loop containing nucleoside triphosphate hydrolases"/>
    <property type="match status" value="1"/>
</dbReference>
<evidence type="ECO:0000313" key="9">
    <source>
        <dbReference type="EMBL" id="KRO00558.1"/>
    </source>
</evidence>
<evidence type="ECO:0000256" key="2">
    <source>
        <dbReference type="ARBA" id="ARBA00022563"/>
    </source>
</evidence>
<evidence type="ECO:0000256" key="3">
    <source>
        <dbReference type="ARBA" id="ARBA00022598"/>
    </source>
</evidence>